<gene>
    <name evidence="1" type="ORF">CFter6_2823</name>
</gene>
<dbReference type="PATRIC" id="fig|158899.10.peg.2815"/>
<proteinExistence type="predicted"/>
<name>A0A127PDH3_9BURK</name>
<organism evidence="1">
    <name type="scientific">Collimonas fungivorans</name>
    <dbReference type="NCBI Taxonomy" id="158899"/>
    <lineage>
        <taxon>Bacteria</taxon>
        <taxon>Pseudomonadati</taxon>
        <taxon>Pseudomonadota</taxon>
        <taxon>Betaproteobacteria</taxon>
        <taxon>Burkholderiales</taxon>
        <taxon>Oxalobacteraceae</taxon>
        <taxon>Collimonas</taxon>
    </lineage>
</organism>
<reference evidence="1 2" key="1">
    <citation type="submission" date="2015-11" db="EMBL/GenBank/DDBJ databases">
        <title>Exploring the genomic traits of fungus-feeding bacterial genus Collimonas.</title>
        <authorList>
            <person name="Song C."/>
            <person name="Schmidt R."/>
            <person name="de Jager V."/>
            <person name="Krzyzanowska D."/>
            <person name="Jongedijk E."/>
            <person name="Cankar K."/>
            <person name="Beekwilder J."/>
            <person name="van Veen A."/>
            <person name="de Boer W."/>
            <person name="van Veen J.A."/>
            <person name="Garbeva P."/>
        </authorList>
    </citation>
    <scope>NUCLEOTIDE SEQUENCE [LARGE SCALE GENOMIC DNA]</scope>
    <source>
        <strain evidence="1 2">Ter6</strain>
    </source>
</reference>
<evidence type="ECO:0000313" key="1">
    <source>
        <dbReference type="EMBL" id="AMO95491.1"/>
    </source>
</evidence>
<protein>
    <submittedName>
        <fullName evidence="1">Uncharacterized protein</fullName>
    </submittedName>
</protein>
<dbReference type="EMBL" id="CP013232">
    <property type="protein sequence ID" value="AMO95491.1"/>
    <property type="molecule type" value="Genomic_DNA"/>
</dbReference>
<accession>A0A127PDH3</accession>
<sequence length="48" mass="5325">MPLSRQAYHREGKNGVLRRGLATAPSIGAQLTIEKTSKLTRHSSCKKF</sequence>
<dbReference type="AlphaFoldDB" id="A0A127PDH3"/>
<dbReference type="Proteomes" id="UP000072421">
    <property type="component" value="Chromosome"/>
</dbReference>
<evidence type="ECO:0000313" key="2">
    <source>
        <dbReference type="Proteomes" id="UP000072421"/>
    </source>
</evidence>